<accession>A0A7J8CHL7</accession>
<dbReference type="AlphaFoldDB" id="A0A7J8CHL7"/>
<gene>
    <name evidence="1" type="ORF">HJG63_008925</name>
</gene>
<evidence type="ECO:0000313" key="1">
    <source>
        <dbReference type="EMBL" id="KAF6410360.1"/>
    </source>
</evidence>
<name>A0A7J8CHL7_ROUAE</name>
<proteinExistence type="predicted"/>
<reference evidence="1 2" key="1">
    <citation type="journal article" date="2020" name="Nature">
        <title>Six reference-quality genomes reveal evolution of bat adaptations.</title>
        <authorList>
            <person name="Jebb D."/>
            <person name="Huang Z."/>
            <person name="Pippel M."/>
            <person name="Hughes G.M."/>
            <person name="Lavrichenko K."/>
            <person name="Devanna P."/>
            <person name="Winkler S."/>
            <person name="Jermiin L.S."/>
            <person name="Skirmuntt E.C."/>
            <person name="Katzourakis A."/>
            <person name="Burkitt-Gray L."/>
            <person name="Ray D.A."/>
            <person name="Sullivan K.A.M."/>
            <person name="Roscito J.G."/>
            <person name="Kirilenko B.M."/>
            <person name="Davalos L.M."/>
            <person name="Corthals A.P."/>
            <person name="Power M.L."/>
            <person name="Jones G."/>
            <person name="Ransome R.D."/>
            <person name="Dechmann D.K.N."/>
            <person name="Locatelli A.G."/>
            <person name="Puechmaille S.J."/>
            <person name="Fedrigo O."/>
            <person name="Jarvis E.D."/>
            <person name="Hiller M."/>
            <person name="Vernes S.C."/>
            <person name="Myers E.W."/>
            <person name="Teeling E.C."/>
        </authorList>
    </citation>
    <scope>NUCLEOTIDE SEQUENCE [LARGE SCALE GENOMIC DNA]</scope>
    <source>
        <strain evidence="1">MRouAeg1</strain>
        <tissue evidence="1">Muscle</tissue>
    </source>
</reference>
<dbReference type="EMBL" id="JACASE010000014">
    <property type="protein sequence ID" value="KAF6410360.1"/>
    <property type="molecule type" value="Genomic_DNA"/>
</dbReference>
<evidence type="ECO:0000313" key="2">
    <source>
        <dbReference type="Proteomes" id="UP000593571"/>
    </source>
</evidence>
<organism evidence="1 2">
    <name type="scientific">Rousettus aegyptiacus</name>
    <name type="common">Egyptian fruit bat</name>
    <name type="synonym">Pteropus aegyptiacus</name>
    <dbReference type="NCBI Taxonomy" id="9407"/>
    <lineage>
        <taxon>Eukaryota</taxon>
        <taxon>Metazoa</taxon>
        <taxon>Chordata</taxon>
        <taxon>Craniata</taxon>
        <taxon>Vertebrata</taxon>
        <taxon>Euteleostomi</taxon>
        <taxon>Mammalia</taxon>
        <taxon>Eutheria</taxon>
        <taxon>Laurasiatheria</taxon>
        <taxon>Chiroptera</taxon>
        <taxon>Yinpterochiroptera</taxon>
        <taxon>Pteropodoidea</taxon>
        <taxon>Pteropodidae</taxon>
        <taxon>Rousettinae</taxon>
        <taxon>Rousettus</taxon>
    </lineage>
</organism>
<keyword evidence="2" id="KW-1185">Reference proteome</keyword>
<sequence>MVPHISVRSRWVRCHTQFLRPKAFFSAGPGSDAAGQISCSDCGLVGFSLRSCGFCHVAARYMPPVTDSSAQRVLLSLPRVLHLHKRLLSEVQLYLLLRSYSCFIGQESLFPSSVFGFPGSFVSACPVASTSLD</sequence>
<dbReference type="Proteomes" id="UP000593571">
    <property type="component" value="Unassembled WGS sequence"/>
</dbReference>
<protein>
    <submittedName>
        <fullName evidence="1">Uncharacterized protein</fullName>
    </submittedName>
</protein>
<comment type="caution">
    <text evidence="1">The sequence shown here is derived from an EMBL/GenBank/DDBJ whole genome shotgun (WGS) entry which is preliminary data.</text>
</comment>